<evidence type="ECO:0000313" key="3">
    <source>
        <dbReference type="EMBL" id="BAL57846.1"/>
    </source>
</evidence>
<proteinExistence type="predicted"/>
<dbReference type="PANTHER" id="PTHR42942:SF1">
    <property type="entry name" value="ALKYLTRANSFERASE-LIKE PROTEIN 1"/>
    <property type="match status" value="1"/>
</dbReference>
<evidence type="ECO:0000256" key="1">
    <source>
        <dbReference type="ARBA" id="ARBA00022763"/>
    </source>
</evidence>
<protein>
    <submittedName>
        <fullName evidence="3">DNA methyltransferase</fullName>
    </submittedName>
</protein>
<organism evidence="3">
    <name type="scientific">uncultured Bacteroidota bacterium</name>
    <dbReference type="NCBI Taxonomy" id="152509"/>
    <lineage>
        <taxon>Bacteria</taxon>
        <taxon>Pseudomonadati</taxon>
        <taxon>Bacteroidota</taxon>
        <taxon>environmental samples</taxon>
    </lineage>
</organism>
<dbReference type="SUPFAM" id="SSF46767">
    <property type="entry name" value="Methylated DNA-protein cysteine methyltransferase, C-terminal domain"/>
    <property type="match status" value="1"/>
</dbReference>
<dbReference type="Pfam" id="PF01035">
    <property type="entry name" value="DNA_binding_1"/>
    <property type="match status" value="1"/>
</dbReference>
<dbReference type="AlphaFoldDB" id="H5SNW0"/>
<reference evidence="3" key="2">
    <citation type="journal article" date="2012" name="PLoS ONE">
        <title>A Deeply Branching Thermophilic Bacterium with an Ancient Acetyl-CoA Pathway Dominates a Subsurface Ecosystem.</title>
        <authorList>
            <person name="Takami H."/>
            <person name="Noguchi H."/>
            <person name="Takaki Y."/>
            <person name="Uchiyama I."/>
            <person name="Toyoda A."/>
            <person name="Nishi S."/>
            <person name="Chee G.-J."/>
            <person name="Arai W."/>
            <person name="Nunoura T."/>
            <person name="Itoh T."/>
            <person name="Hattori M."/>
            <person name="Takai K."/>
        </authorList>
    </citation>
    <scope>NUCLEOTIDE SEQUENCE</scope>
</reference>
<dbReference type="CDD" id="cd06445">
    <property type="entry name" value="ATase"/>
    <property type="match status" value="1"/>
</dbReference>
<dbReference type="InterPro" id="IPR036388">
    <property type="entry name" value="WH-like_DNA-bd_sf"/>
</dbReference>
<dbReference type="Gene3D" id="1.10.10.10">
    <property type="entry name" value="Winged helix-like DNA-binding domain superfamily/Winged helix DNA-binding domain"/>
    <property type="match status" value="1"/>
</dbReference>
<gene>
    <name evidence="3" type="ORF">HGMM_F52E02C29</name>
</gene>
<name>H5SNW0_9BACT</name>
<reference evidence="3" key="1">
    <citation type="journal article" date="2005" name="Environ. Microbiol.">
        <title>Genetic and functional properties of uncultivated thermophilic crenarchaeotes from a subsurface gold mine as revealed by analysis of genome fragments.</title>
        <authorList>
            <person name="Nunoura T."/>
            <person name="Hirayama H."/>
            <person name="Takami H."/>
            <person name="Oida H."/>
            <person name="Nishi S."/>
            <person name="Shimamura S."/>
            <person name="Suzuki Y."/>
            <person name="Inagaki F."/>
            <person name="Takai K."/>
            <person name="Nealson K.H."/>
            <person name="Horikoshi K."/>
        </authorList>
    </citation>
    <scope>NUCLEOTIDE SEQUENCE</scope>
</reference>
<dbReference type="EMBL" id="AP011785">
    <property type="protein sequence ID" value="BAL57846.1"/>
    <property type="molecule type" value="Genomic_DNA"/>
</dbReference>
<dbReference type="GO" id="GO:0032259">
    <property type="term" value="P:methylation"/>
    <property type="evidence" value="ECO:0007669"/>
    <property type="project" value="UniProtKB-KW"/>
</dbReference>
<evidence type="ECO:0000259" key="2">
    <source>
        <dbReference type="Pfam" id="PF01035"/>
    </source>
</evidence>
<dbReference type="GO" id="GO:0006281">
    <property type="term" value="P:DNA repair"/>
    <property type="evidence" value="ECO:0007669"/>
    <property type="project" value="InterPro"/>
</dbReference>
<keyword evidence="3" id="KW-0489">Methyltransferase</keyword>
<keyword evidence="3" id="KW-0808">Transferase</keyword>
<dbReference type="InterPro" id="IPR052520">
    <property type="entry name" value="ATL_DNA_repair"/>
</dbReference>
<feature type="domain" description="Methylated-DNA-[protein]-cysteine S-methyltransferase DNA binding" evidence="2">
    <location>
        <begin position="2"/>
        <end position="76"/>
    </location>
</feature>
<keyword evidence="1" id="KW-0227">DNA damage</keyword>
<dbReference type="GO" id="GO:0008168">
    <property type="term" value="F:methyltransferase activity"/>
    <property type="evidence" value="ECO:0007669"/>
    <property type="project" value="UniProtKB-KW"/>
</dbReference>
<dbReference type="PANTHER" id="PTHR42942">
    <property type="entry name" value="6-O-METHYLGUANINE DNA METHYLTRANSFERASE"/>
    <property type="match status" value="1"/>
</dbReference>
<sequence length="81" mass="8789">MVRRIPPGRVTTYGAIARYLGAPQSARLVGYALKASFAARPPVPAHRVVNREGRLTGKANFPGPARMEDLLRAEGVPIHED</sequence>
<dbReference type="InterPro" id="IPR014048">
    <property type="entry name" value="MethylDNA_cys_MeTrfase_DNA-bd"/>
</dbReference>
<accession>H5SNW0</accession>
<dbReference type="InterPro" id="IPR036217">
    <property type="entry name" value="MethylDNA_cys_MeTrfase_DNAb"/>
</dbReference>